<evidence type="ECO:0000256" key="2">
    <source>
        <dbReference type="ARBA" id="ARBA00022679"/>
    </source>
</evidence>
<dbReference type="InterPro" id="IPR036477">
    <property type="entry name" value="Formyl_transf_N_sf"/>
</dbReference>
<comment type="function">
    <text evidence="4">Catalyzes the transfer of a formyl group from 10-formyltetrahydrofolate to 5-phospho-ribosyl-glycinamide (GAR), producing 5-phospho-ribosyl-N-formylglycinamide (FGAR) and tetrahydrofolate.</text>
</comment>
<dbReference type="InterPro" id="IPR002376">
    <property type="entry name" value="Formyl_transf_N"/>
</dbReference>
<dbReference type="GO" id="GO:0004644">
    <property type="term" value="F:phosphoribosylglycinamide formyltransferase activity"/>
    <property type="evidence" value="ECO:0007669"/>
    <property type="project" value="UniProtKB-UniRule"/>
</dbReference>
<dbReference type="CDD" id="cd08645">
    <property type="entry name" value="FMT_core_GART"/>
    <property type="match status" value="1"/>
</dbReference>
<proteinExistence type="inferred from homology"/>
<evidence type="ECO:0000313" key="6">
    <source>
        <dbReference type="EMBL" id="AMC93875.1"/>
    </source>
</evidence>
<organism evidence="6 7">
    <name type="scientific">Erysipelothrix larvae</name>
    <dbReference type="NCBI Taxonomy" id="1514105"/>
    <lineage>
        <taxon>Bacteria</taxon>
        <taxon>Bacillati</taxon>
        <taxon>Bacillota</taxon>
        <taxon>Erysipelotrichia</taxon>
        <taxon>Erysipelotrichales</taxon>
        <taxon>Erysipelotrichaceae</taxon>
        <taxon>Erysipelothrix</taxon>
    </lineage>
</organism>
<dbReference type="AlphaFoldDB" id="A0A0X8H0Q3"/>
<feature type="binding site" evidence="4">
    <location>
        <position position="106"/>
    </location>
    <ligand>
        <name>(6R)-10-formyltetrahydrofolate</name>
        <dbReference type="ChEBI" id="CHEBI:195366"/>
    </ligand>
</feature>
<comment type="catalytic activity">
    <reaction evidence="4">
        <text>N(1)-(5-phospho-beta-D-ribosyl)glycinamide + (6R)-10-formyltetrahydrofolate = N(2)-formyl-N(1)-(5-phospho-beta-D-ribosyl)glycinamide + (6S)-5,6,7,8-tetrahydrofolate + H(+)</text>
        <dbReference type="Rhea" id="RHEA:15053"/>
        <dbReference type="ChEBI" id="CHEBI:15378"/>
        <dbReference type="ChEBI" id="CHEBI:57453"/>
        <dbReference type="ChEBI" id="CHEBI:143788"/>
        <dbReference type="ChEBI" id="CHEBI:147286"/>
        <dbReference type="ChEBI" id="CHEBI:195366"/>
        <dbReference type="EC" id="2.1.2.2"/>
    </reaction>
</comment>
<dbReference type="InterPro" id="IPR004607">
    <property type="entry name" value="GART"/>
</dbReference>
<feature type="binding site" evidence="4">
    <location>
        <position position="64"/>
    </location>
    <ligand>
        <name>(6R)-10-formyltetrahydrofolate</name>
        <dbReference type="ChEBI" id="CHEBI:195366"/>
    </ligand>
</feature>
<dbReference type="Proteomes" id="UP000063781">
    <property type="component" value="Chromosome"/>
</dbReference>
<dbReference type="UniPathway" id="UPA00074">
    <property type="reaction ID" value="UER00126"/>
</dbReference>
<dbReference type="KEGG" id="erl:AOC36_07725"/>
<keyword evidence="3 4" id="KW-0658">Purine biosynthesis</keyword>
<feature type="binding site" evidence="4">
    <location>
        <begin position="11"/>
        <end position="13"/>
    </location>
    <ligand>
        <name>N(1)-(5-phospho-beta-D-ribosyl)glycinamide</name>
        <dbReference type="ChEBI" id="CHEBI:143788"/>
    </ligand>
</feature>
<feature type="binding site" evidence="4">
    <location>
        <begin position="89"/>
        <end position="92"/>
    </location>
    <ligand>
        <name>(6R)-10-formyltetrahydrofolate</name>
        <dbReference type="ChEBI" id="CHEBI:195366"/>
    </ligand>
</feature>
<dbReference type="HAMAP" id="MF_01930">
    <property type="entry name" value="PurN"/>
    <property type="match status" value="1"/>
</dbReference>
<comment type="pathway">
    <text evidence="1 4">Purine metabolism; IMP biosynthesis via de novo pathway; N(2)-formyl-N(1)-(5-phospho-D-ribosyl)glycinamide from N(1)-(5-phospho-D-ribosyl)glycinamide (10-formyl THF route): step 1/1.</text>
</comment>
<dbReference type="EMBL" id="CP013213">
    <property type="protein sequence ID" value="AMC93875.1"/>
    <property type="molecule type" value="Genomic_DNA"/>
</dbReference>
<evidence type="ECO:0000259" key="5">
    <source>
        <dbReference type="Pfam" id="PF00551"/>
    </source>
</evidence>
<dbReference type="RefSeq" id="WP_067633078.1">
    <property type="nucleotide sequence ID" value="NZ_CP013213.1"/>
</dbReference>
<feature type="site" description="Raises pKa of active site His" evidence="4">
    <location>
        <position position="144"/>
    </location>
</feature>
<evidence type="ECO:0000256" key="3">
    <source>
        <dbReference type="ARBA" id="ARBA00022755"/>
    </source>
</evidence>
<dbReference type="GO" id="GO:0005829">
    <property type="term" value="C:cytosol"/>
    <property type="evidence" value="ECO:0007669"/>
    <property type="project" value="TreeGrafter"/>
</dbReference>
<feature type="domain" description="Formyl transferase N-terminal" evidence="5">
    <location>
        <begin position="1"/>
        <end position="181"/>
    </location>
</feature>
<name>A0A0X8H0Q3_9FIRM</name>
<keyword evidence="7" id="KW-1185">Reference proteome</keyword>
<dbReference type="NCBIfam" id="TIGR00639">
    <property type="entry name" value="PurN"/>
    <property type="match status" value="1"/>
</dbReference>
<dbReference type="PANTHER" id="PTHR43369:SF2">
    <property type="entry name" value="PHOSPHORIBOSYLGLYCINAMIDE FORMYLTRANSFERASE"/>
    <property type="match status" value="1"/>
</dbReference>
<gene>
    <name evidence="4" type="primary">purN</name>
    <name evidence="6" type="ORF">AOC36_07725</name>
</gene>
<keyword evidence="2 4" id="KW-0808">Transferase</keyword>
<dbReference type="OrthoDB" id="9806170at2"/>
<evidence type="ECO:0000256" key="1">
    <source>
        <dbReference type="ARBA" id="ARBA00005054"/>
    </source>
</evidence>
<feature type="active site" description="Proton donor" evidence="4">
    <location>
        <position position="108"/>
    </location>
</feature>
<reference evidence="6 7" key="1">
    <citation type="submission" date="2015-10" db="EMBL/GenBank/DDBJ databases">
        <title>Erysipelothrix larvae sp. LV19 isolated from the larval gut of the rhinoceros beetle, Trypoxylus dichotomus.</title>
        <authorList>
            <person name="Lim S."/>
            <person name="Kim B.-C."/>
        </authorList>
    </citation>
    <scope>NUCLEOTIDE SEQUENCE [LARGE SCALE GENOMIC DNA]</scope>
    <source>
        <strain evidence="6 7">LV19</strain>
    </source>
</reference>
<dbReference type="SUPFAM" id="SSF53328">
    <property type="entry name" value="Formyltransferase"/>
    <property type="match status" value="1"/>
</dbReference>
<dbReference type="GO" id="GO:0006189">
    <property type="term" value="P:'de novo' IMP biosynthetic process"/>
    <property type="evidence" value="ECO:0007669"/>
    <property type="project" value="UniProtKB-UniRule"/>
</dbReference>
<accession>A0A0X8H0Q3</accession>
<protein>
    <recommendedName>
        <fullName evidence="4">Phosphoribosylglycinamide formyltransferase</fullName>
        <ecNumber evidence="4">2.1.2.2</ecNumber>
    </recommendedName>
    <alternativeName>
        <fullName evidence="4">5'-phosphoribosylglycinamide transformylase</fullName>
    </alternativeName>
    <alternativeName>
        <fullName evidence="4">GAR transformylase</fullName>
        <shortName evidence="4">GART</shortName>
    </alternativeName>
</protein>
<dbReference type="STRING" id="1514105.AOC36_07725"/>
<evidence type="ECO:0000313" key="7">
    <source>
        <dbReference type="Proteomes" id="UP000063781"/>
    </source>
</evidence>
<dbReference type="PANTHER" id="PTHR43369">
    <property type="entry name" value="PHOSPHORIBOSYLGLYCINAMIDE FORMYLTRANSFERASE"/>
    <property type="match status" value="1"/>
</dbReference>
<comment type="similarity">
    <text evidence="4">Belongs to the GART family.</text>
</comment>
<dbReference type="Pfam" id="PF00551">
    <property type="entry name" value="Formyl_trans_N"/>
    <property type="match status" value="1"/>
</dbReference>
<sequence>MRLCVFASGTGSNFEAIYDAIEQGRIHATLDLCVCDNPQAAIIQKAQARGVDTFVFNPKDYPNKKAYETQILEQLKSHAIDFIALAGYMRLIGKTLLQAYPQKIINIHPSLLPKYKGLDALGQALQNNDTLLGASIHYVDESLDGGAIIQQQSFRCYQGQPRSEIEAELHRIEHKLYVSVLETISQENKL</sequence>
<dbReference type="EC" id="2.1.2.2" evidence="4"/>
<dbReference type="Gene3D" id="3.40.50.170">
    <property type="entry name" value="Formyl transferase, N-terminal domain"/>
    <property type="match status" value="1"/>
</dbReference>
<evidence type="ECO:0000256" key="4">
    <source>
        <dbReference type="HAMAP-Rule" id="MF_01930"/>
    </source>
</evidence>